<proteinExistence type="predicted"/>
<keyword evidence="1" id="KW-0472">Membrane</keyword>
<dbReference type="AlphaFoldDB" id="A0A9D2M441"/>
<evidence type="ECO:0008006" key="4">
    <source>
        <dbReference type="Google" id="ProtNLM"/>
    </source>
</evidence>
<evidence type="ECO:0000313" key="2">
    <source>
        <dbReference type="EMBL" id="HJB39998.1"/>
    </source>
</evidence>
<keyword evidence="1" id="KW-0812">Transmembrane</keyword>
<reference evidence="2" key="1">
    <citation type="journal article" date="2021" name="PeerJ">
        <title>Extensive microbial diversity within the chicken gut microbiome revealed by metagenomics and culture.</title>
        <authorList>
            <person name="Gilroy R."/>
            <person name="Ravi A."/>
            <person name="Getino M."/>
            <person name="Pursley I."/>
            <person name="Horton D.L."/>
            <person name="Alikhan N.F."/>
            <person name="Baker D."/>
            <person name="Gharbi K."/>
            <person name="Hall N."/>
            <person name="Watson M."/>
            <person name="Adriaenssens E.M."/>
            <person name="Foster-Nyarko E."/>
            <person name="Jarju S."/>
            <person name="Secka A."/>
            <person name="Antonio M."/>
            <person name="Oren A."/>
            <person name="Chaudhuri R.R."/>
            <person name="La Ragione R."/>
            <person name="Hildebrand F."/>
            <person name="Pallen M.J."/>
        </authorList>
    </citation>
    <scope>NUCLEOTIDE SEQUENCE</scope>
    <source>
        <strain evidence="2">ChiBcec8-14828</strain>
    </source>
</reference>
<name>A0A9D2M441_9FIRM</name>
<comment type="caution">
    <text evidence="2">The sequence shown here is derived from an EMBL/GenBank/DDBJ whole genome shotgun (WGS) entry which is preliminary data.</text>
</comment>
<dbReference type="Proteomes" id="UP000824209">
    <property type="component" value="Unassembled WGS sequence"/>
</dbReference>
<feature type="transmembrane region" description="Helical" evidence="1">
    <location>
        <begin position="101"/>
        <end position="118"/>
    </location>
</feature>
<keyword evidence="1" id="KW-1133">Transmembrane helix</keyword>
<accession>A0A9D2M441</accession>
<gene>
    <name evidence="2" type="ORF">H9943_06330</name>
</gene>
<evidence type="ECO:0000256" key="1">
    <source>
        <dbReference type="SAM" id="Phobius"/>
    </source>
</evidence>
<sequence length="119" mass="12795">MKQTHSQVMRFFGFSVLLCASGVAAALLQQSGHFVDALFLIGFAFAVVGVFGCIDRAMFLGSENRTMDIWASSQSVRSGCEAENICTVSEPRISTVSRHPYMAAVAVSGIILFVLSLVL</sequence>
<dbReference type="EMBL" id="DWYA01000054">
    <property type="protein sequence ID" value="HJB39998.1"/>
    <property type="molecule type" value="Genomic_DNA"/>
</dbReference>
<evidence type="ECO:0000313" key="3">
    <source>
        <dbReference type="Proteomes" id="UP000824209"/>
    </source>
</evidence>
<organism evidence="2 3">
    <name type="scientific">Candidatus Ruthenibacterium avium</name>
    <dbReference type="NCBI Taxonomy" id="2838751"/>
    <lineage>
        <taxon>Bacteria</taxon>
        <taxon>Bacillati</taxon>
        <taxon>Bacillota</taxon>
        <taxon>Clostridia</taxon>
        <taxon>Eubacteriales</taxon>
        <taxon>Oscillospiraceae</taxon>
        <taxon>Ruthenibacterium</taxon>
    </lineage>
</organism>
<reference evidence="2" key="2">
    <citation type="submission" date="2021-04" db="EMBL/GenBank/DDBJ databases">
        <authorList>
            <person name="Gilroy R."/>
        </authorList>
    </citation>
    <scope>NUCLEOTIDE SEQUENCE</scope>
    <source>
        <strain evidence="2">ChiBcec8-14828</strain>
    </source>
</reference>
<protein>
    <recommendedName>
        <fullName evidence="4">DUF3899 domain-containing protein</fullName>
    </recommendedName>
</protein>
<feature type="transmembrane region" description="Helical" evidence="1">
    <location>
        <begin position="35"/>
        <end position="54"/>
    </location>
</feature>